<keyword evidence="5" id="KW-0810">Translation regulation</keyword>
<dbReference type="GO" id="GO:0003730">
    <property type="term" value="F:mRNA 3'-UTR binding"/>
    <property type="evidence" value="ECO:0007669"/>
    <property type="project" value="TreeGrafter"/>
</dbReference>
<organism evidence="12 13">
    <name type="scientific">Atta colombica</name>
    <dbReference type="NCBI Taxonomy" id="520822"/>
    <lineage>
        <taxon>Eukaryota</taxon>
        <taxon>Metazoa</taxon>
        <taxon>Ecdysozoa</taxon>
        <taxon>Arthropoda</taxon>
        <taxon>Hexapoda</taxon>
        <taxon>Insecta</taxon>
        <taxon>Pterygota</taxon>
        <taxon>Neoptera</taxon>
        <taxon>Endopterygota</taxon>
        <taxon>Hymenoptera</taxon>
        <taxon>Apocrita</taxon>
        <taxon>Aculeata</taxon>
        <taxon>Formicoidea</taxon>
        <taxon>Formicidae</taxon>
        <taxon>Myrmicinae</taxon>
        <taxon>Atta</taxon>
    </lineage>
</organism>
<dbReference type="SMART" id="SM00353">
    <property type="entry name" value="HLH"/>
    <property type="match status" value="1"/>
</dbReference>
<dbReference type="InterPro" id="IPR035979">
    <property type="entry name" value="RBD_domain_sf"/>
</dbReference>
<feature type="region of interest" description="Disordered" evidence="9">
    <location>
        <begin position="865"/>
        <end position="935"/>
    </location>
</feature>
<keyword evidence="4" id="KW-0221">Differentiation</keyword>
<dbReference type="Gene3D" id="4.10.280.10">
    <property type="entry name" value="Helix-loop-helix DNA-binding domain"/>
    <property type="match status" value="1"/>
</dbReference>
<dbReference type="GO" id="GO:0070935">
    <property type="term" value="P:3'-UTR-mediated mRNA stabilization"/>
    <property type="evidence" value="ECO:0007669"/>
    <property type="project" value="TreeGrafter"/>
</dbReference>
<feature type="compositionally biased region" description="Pro residues" evidence="9">
    <location>
        <begin position="516"/>
        <end position="525"/>
    </location>
</feature>
<dbReference type="Proteomes" id="UP000078540">
    <property type="component" value="Unassembled WGS sequence"/>
</dbReference>
<dbReference type="Pfam" id="PF00076">
    <property type="entry name" value="RRM_1"/>
    <property type="match status" value="1"/>
</dbReference>
<feature type="compositionally biased region" description="Polar residues" evidence="9">
    <location>
        <begin position="968"/>
        <end position="1005"/>
    </location>
</feature>
<keyword evidence="13" id="KW-1185">Reference proteome</keyword>
<sequence length="1073" mass="114427">MRKFSYSGGTERGCTGRLIDEDSVIVNGQRKRFCSRVHNMAARRKEESAKQRYQANARERDRTLRMRETLDEIFSEGTRSSLCSVNTAFSALRTLIPTEPADRKLSKIETLRLASSYISHLDAILIAGAMDQPCTRLLESSGVCSTRPQTGRQLLRRRLEVLLKWSVLRSLAVPGRPGDCRARPGYHRAAGTAASGSSSASESVERCSASTGGTEGSSPASSPASAASLTMAAPKYGTLVPNRIFVGGISASTSEAELAQVFSAYGNVKATKIISDRAGVSKGYGFVTFETEEEAKRLQQEAECIVLRERKLNIAPAIKKQPFSRSFDGSTGSPPSVPTSTYYYANECRDRVSNFSPPLPVCVGMGLAYQNGMTFYNTAAAAPATSIAPPTDPGTIYQATGVFGPQAATGHQTFAPVMYPCPAPSLYMPQQYQYSPMPYEPYYAGAAAGAPQYLYAATGSSPSNTNSGGGGNSSGSNGNNGTGATSPPTGPPPPLPPPHPTHFYAPAAPAPHHHPPVPTGPPPPAQVDHLYYPFAAGPHPAPPPHAPMGLTEQQLLLYATDATSCQQTSASDSQAPQEDSRPTPSHSEQPHSEVQQAASGSPATPLLPLMPVKFPMSGRYHTNYHPITIHTSHSAQNDSEDCTASPMHCRILYHPTVYIPHTHPPPPYTHHNASGTASLLPTPFSPLPHQSGYDNSNAKTYGHNSRDCNKYSSGQGNNLRGQGSQNHGYPLAHHNTHGKSQSTHGGTQSHNKCSGNAADGSHKYPTIAMSSRLPVQYNRRTAGSNVGSSAILRSGGGYASNQAAHKVNHNTSNYSYSTNGRVRHCGDDQYYEINKSQMTGGYGSGRKNCLSSNNNNYRGSAARLDIHGNDNGRPNNDTIQTDSVVVTSTSTTLSSRLSPSERINADASNTQEKPASPPPAPYSPMTRPLPTLSPPTLQVQFYAPAQNRYQPSSMPLSQTQQQQQQQQSVGNQRSRYSVGQALSSTNRKPSDKYSSTTGSQTTMLRQSKYKMNGIMQTTATAVAGKLADDALGGAGDGPGRLPITPPGTPRTAGHPAAGDQLSDTCHQMQALTL</sequence>
<dbReference type="CDD" id="cd11465">
    <property type="entry name" value="bHLH_TS_scleraxis_like"/>
    <property type="match status" value="1"/>
</dbReference>
<dbReference type="PANTHER" id="PTHR11176:SF57">
    <property type="entry name" value="PROTEIN BOULE"/>
    <property type="match status" value="1"/>
</dbReference>
<proteinExistence type="predicted"/>
<dbReference type="CDD" id="cd12412">
    <property type="entry name" value="RRM_DAZL_BOULE"/>
    <property type="match status" value="1"/>
</dbReference>
<dbReference type="GO" id="GO:0045948">
    <property type="term" value="P:positive regulation of translational initiation"/>
    <property type="evidence" value="ECO:0007669"/>
    <property type="project" value="TreeGrafter"/>
</dbReference>
<accession>A0A195BIN6</accession>
<evidence type="ECO:0000259" key="11">
    <source>
        <dbReference type="PROSITE" id="PS50888"/>
    </source>
</evidence>
<dbReference type="SUPFAM" id="SSF47459">
    <property type="entry name" value="HLH, helix-loop-helix DNA-binding domain"/>
    <property type="match status" value="1"/>
</dbReference>
<evidence type="ECO:0000256" key="5">
    <source>
        <dbReference type="ARBA" id="ARBA00022845"/>
    </source>
</evidence>
<feature type="compositionally biased region" description="Pro residues" evidence="9">
    <location>
        <begin position="488"/>
        <end position="500"/>
    </location>
</feature>
<gene>
    <name evidence="12" type="ORF">ALC53_05550</name>
</gene>
<feature type="compositionally biased region" description="Low complexity" evidence="9">
    <location>
        <begin position="958"/>
        <end position="967"/>
    </location>
</feature>
<dbReference type="GO" id="GO:0005737">
    <property type="term" value="C:cytoplasm"/>
    <property type="evidence" value="ECO:0007669"/>
    <property type="project" value="UniProtKB-SubCell"/>
</dbReference>
<dbReference type="SUPFAM" id="SSF54928">
    <property type="entry name" value="RNA-binding domain, RBD"/>
    <property type="match status" value="1"/>
</dbReference>
<dbReference type="Pfam" id="PF00010">
    <property type="entry name" value="HLH"/>
    <property type="match status" value="1"/>
</dbReference>
<dbReference type="PANTHER" id="PTHR11176">
    <property type="entry name" value="BOULE-RELATED"/>
    <property type="match status" value="1"/>
</dbReference>
<feature type="compositionally biased region" description="Low complexity" evidence="9">
    <location>
        <begin position="923"/>
        <end position="935"/>
    </location>
</feature>
<evidence type="ECO:0000313" key="13">
    <source>
        <dbReference type="Proteomes" id="UP000078540"/>
    </source>
</evidence>
<name>A0A195BIN6_9HYME</name>
<dbReference type="PROSITE" id="PS50888">
    <property type="entry name" value="BHLH"/>
    <property type="match status" value="1"/>
</dbReference>
<dbReference type="STRING" id="520822.A0A195BIN6"/>
<dbReference type="InterPro" id="IPR012677">
    <property type="entry name" value="Nucleotide-bd_a/b_plait_sf"/>
</dbReference>
<evidence type="ECO:0000256" key="9">
    <source>
        <dbReference type="SAM" id="MobiDB-lite"/>
    </source>
</evidence>
<dbReference type="InterPro" id="IPR034988">
    <property type="entry name" value="DAZ_BOULE_RRM"/>
</dbReference>
<dbReference type="PROSITE" id="PS50102">
    <property type="entry name" value="RRM"/>
    <property type="match status" value="1"/>
</dbReference>
<dbReference type="InterPro" id="IPR000504">
    <property type="entry name" value="RRM_dom"/>
</dbReference>
<dbReference type="GO" id="GO:0030154">
    <property type="term" value="P:cell differentiation"/>
    <property type="evidence" value="ECO:0007669"/>
    <property type="project" value="UniProtKB-KW"/>
</dbReference>
<evidence type="ECO:0000256" key="4">
    <source>
        <dbReference type="ARBA" id="ARBA00022782"/>
    </source>
</evidence>
<reference evidence="12 13" key="1">
    <citation type="submission" date="2015-09" db="EMBL/GenBank/DDBJ databases">
        <title>Atta colombica WGS genome.</title>
        <authorList>
            <person name="Nygaard S."/>
            <person name="Hu H."/>
            <person name="Boomsma J."/>
            <person name="Zhang G."/>
        </authorList>
    </citation>
    <scope>NUCLEOTIDE SEQUENCE [LARGE SCALE GENOMIC DNA]</scope>
    <source>
        <strain evidence="12">Treedump-2</strain>
        <tissue evidence="12">Whole body</tissue>
    </source>
</reference>
<feature type="compositionally biased region" description="Polar residues" evidence="9">
    <location>
        <begin position="563"/>
        <end position="602"/>
    </location>
</feature>
<dbReference type="GO" id="GO:0051321">
    <property type="term" value="P:meiotic cell cycle"/>
    <property type="evidence" value="ECO:0007669"/>
    <property type="project" value="UniProtKB-ARBA"/>
</dbReference>
<feature type="region of interest" description="Disordered" evidence="9">
    <location>
        <begin position="461"/>
        <end position="548"/>
    </location>
</feature>
<dbReference type="AlphaFoldDB" id="A0A195BIN6"/>
<dbReference type="GO" id="GO:0008494">
    <property type="term" value="F:translation activator activity"/>
    <property type="evidence" value="ECO:0007669"/>
    <property type="project" value="TreeGrafter"/>
</dbReference>
<dbReference type="InterPro" id="IPR011598">
    <property type="entry name" value="bHLH_dom"/>
</dbReference>
<feature type="compositionally biased region" description="Polar residues" evidence="9">
    <location>
        <begin position="738"/>
        <end position="754"/>
    </location>
</feature>
<feature type="region of interest" description="Disordered" evidence="9">
    <location>
        <begin position="664"/>
        <end position="760"/>
    </location>
</feature>
<feature type="compositionally biased region" description="Polar residues" evidence="9">
    <location>
        <begin position="710"/>
        <end position="727"/>
    </location>
</feature>
<feature type="region of interest" description="Disordered" evidence="9">
    <location>
        <begin position="1031"/>
        <end position="1061"/>
    </location>
</feature>
<evidence type="ECO:0000256" key="3">
    <source>
        <dbReference type="ARBA" id="ARBA00022490"/>
    </source>
</evidence>
<keyword evidence="6" id="KW-0744">Spermatogenesis</keyword>
<dbReference type="EMBL" id="KQ976467">
    <property type="protein sequence ID" value="KYM84173.1"/>
    <property type="molecule type" value="Genomic_DNA"/>
</dbReference>
<evidence type="ECO:0000256" key="8">
    <source>
        <dbReference type="PROSITE-ProRule" id="PRU00176"/>
    </source>
</evidence>
<feature type="region of interest" description="Disordered" evidence="9">
    <location>
        <begin position="191"/>
        <end position="225"/>
    </location>
</feature>
<keyword evidence="3" id="KW-0963">Cytoplasm</keyword>
<evidence type="ECO:0000256" key="2">
    <source>
        <dbReference type="ARBA" id="ARBA00022473"/>
    </source>
</evidence>
<feature type="region of interest" description="Disordered" evidence="9">
    <location>
        <begin position="563"/>
        <end position="606"/>
    </location>
</feature>
<evidence type="ECO:0000313" key="12">
    <source>
        <dbReference type="EMBL" id="KYM84173.1"/>
    </source>
</evidence>
<evidence type="ECO:0000256" key="6">
    <source>
        <dbReference type="ARBA" id="ARBA00022871"/>
    </source>
</evidence>
<dbReference type="GO" id="GO:0046983">
    <property type="term" value="F:protein dimerization activity"/>
    <property type="evidence" value="ECO:0007669"/>
    <property type="project" value="InterPro"/>
</dbReference>
<feature type="region of interest" description="Disordered" evidence="9">
    <location>
        <begin position="949"/>
        <end position="1005"/>
    </location>
</feature>
<feature type="domain" description="RRM" evidence="10">
    <location>
        <begin position="242"/>
        <end position="319"/>
    </location>
</feature>
<dbReference type="GO" id="GO:0007283">
    <property type="term" value="P:spermatogenesis"/>
    <property type="evidence" value="ECO:0007669"/>
    <property type="project" value="UniProtKB-KW"/>
</dbReference>
<evidence type="ECO:0000256" key="7">
    <source>
        <dbReference type="ARBA" id="ARBA00022884"/>
    </source>
</evidence>
<evidence type="ECO:0000256" key="1">
    <source>
        <dbReference type="ARBA" id="ARBA00004496"/>
    </source>
</evidence>
<dbReference type="InterPro" id="IPR036638">
    <property type="entry name" value="HLH_DNA-bd_sf"/>
</dbReference>
<feature type="compositionally biased region" description="Low complexity" evidence="9">
    <location>
        <begin position="881"/>
        <end position="900"/>
    </location>
</feature>
<dbReference type="Gene3D" id="3.30.70.330">
    <property type="match status" value="1"/>
</dbReference>
<evidence type="ECO:0000259" key="10">
    <source>
        <dbReference type="PROSITE" id="PS50102"/>
    </source>
</evidence>
<feature type="compositionally biased region" description="Gly residues" evidence="9">
    <location>
        <begin position="467"/>
        <end position="481"/>
    </location>
</feature>
<feature type="compositionally biased region" description="Polar residues" evidence="9">
    <location>
        <begin position="692"/>
        <end position="703"/>
    </location>
</feature>
<feature type="domain" description="BHLH" evidence="11">
    <location>
        <begin position="69"/>
        <end position="121"/>
    </location>
</feature>
<keyword evidence="7 8" id="KW-0694">RNA-binding</keyword>
<dbReference type="FunFam" id="3.30.70.330:FF:000167">
    <property type="entry name" value="protein boule-like isoform X1"/>
    <property type="match status" value="1"/>
</dbReference>
<keyword evidence="2" id="KW-0217">Developmental protein</keyword>
<dbReference type="SMART" id="SM00360">
    <property type="entry name" value="RRM"/>
    <property type="match status" value="1"/>
</dbReference>
<protein>
    <submittedName>
        <fullName evidence="12">Protein boule</fullName>
    </submittedName>
</protein>
<comment type="subcellular location">
    <subcellularLocation>
        <location evidence="1">Cytoplasm</location>
    </subcellularLocation>
</comment>